<name>A0A8H6U8S4_9PEZI</name>
<evidence type="ECO:0000313" key="2">
    <source>
        <dbReference type="EMBL" id="KAF6844326.1"/>
    </source>
</evidence>
<accession>A0A8H6U8S4</accession>
<keyword evidence="3" id="KW-1185">Reference proteome</keyword>
<evidence type="ECO:0000256" key="1">
    <source>
        <dbReference type="SAM" id="MobiDB-lite"/>
    </source>
</evidence>
<reference evidence="2" key="1">
    <citation type="journal article" date="2020" name="Phytopathology">
        <title>Genome Sequence Resources of Colletotrichum truncatum, C. plurivorum, C. musicola, and C. sojae: Four Species Pathogenic to Soybean (Glycine max).</title>
        <authorList>
            <person name="Rogerio F."/>
            <person name="Boufleur T.R."/>
            <person name="Ciampi-Guillardi M."/>
            <person name="Sukno S.A."/>
            <person name="Thon M.R."/>
            <person name="Massola Junior N.S."/>
            <person name="Baroncelli R."/>
        </authorList>
    </citation>
    <scope>NUCLEOTIDE SEQUENCE</scope>
    <source>
        <strain evidence="2">LFN0074</strain>
    </source>
</reference>
<proteinExistence type="predicted"/>
<sequence length="66" mass="7395">MIMMTTSSSWDDDYCARLQQEQPPRAGQSERAGEIADVNSRPLENSPCSHRLAQSSLAFPVRWGLD</sequence>
<dbReference type="Proteomes" id="UP000639643">
    <property type="component" value="Unassembled WGS sequence"/>
</dbReference>
<dbReference type="AlphaFoldDB" id="A0A8H6U8S4"/>
<dbReference type="EMBL" id="WIGM01000019">
    <property type="protein sequence ID" value="KAF6844326.1"/>
    <property type="molecule type" value="Genomic_DNA"/>
</dbReference>
<organism evidence="2 3">
    <name type="scientific">Colletotrichum musicola</name>
    <dbReference type="NCBI Taxonomy" id="2175873"/>
    <lineage>
        <taxon>Eukaryota</taxon>
        <taxon>Fungi</taxon>
        <taxon>Dikarya</taxon>
        <taxon>Ascomycota</taxon>
        <taxon>Pezizomycotina</taxon>
        <taxon>Sordariomycetes</taxon>
        <taxon>Hypocreomycetidae</taxon>
        <taxon>Glomerellales</taxon>
        <taxon>Glomerellaceae</taxon>
        <taxon>Colletotrichum</taxon>
        <taxon>Colletotrichum orchidearum species complex</taxon>
    </lineage>
</organism>
<gene>
    <name evidence="2" type="ORF">CMUS01_01201</name>
</gene>
<feature type="region of interest" description="Disordered" evidence="1">
    <location>
        <begin position="19"/>
        <end position="47"/>
    </location>
</feature>
<protein>
    <submittedName>
        <fullName evidence="2">Uncharacterized protein</fullName>
    </submittedName>
</protein>
<evidence type="ECO:0000313" key="3">
    <source>
        <dbReference type="Proteomes" id="UP000639643"/>
    </source>
</evidence>
<comment type="caution">
    <text evidence="2">The sequence shown here is derived from an EMBL/GenBank/DDBJ whole genome shotgun (WGS) entry which is preliminary data.</text>
</comment>